<proteinExistence type="predicted"/>
<dbReference type="AlphaFoldDB" id="A0A212IYF0"/>
<protein>
    <recommendedName>
        <fullName evidence="2">HpcH/HpaI aldolase/citrate lyase domain-containing protein</fullName>
    </recommendedName>
</protein>
<name>A0A212IYF0_9BACT</name>
<reference evidence="3" key="1">
    <citation type="submission" date="2016-04" db="EMBL/GenBank/DDBJ databases">
        <authorList>
            <person name="Evans L.H."/>
            <person name="Alamgir A."/>
            <person name="Owens N."/>
            <person name="Weber N.D."/>
            <person name="Virtaneva K."/>
            <person name="Barbian K."/>
            <person name="Babar A."/>
            <person name="Rosenke K."/>
        </authorList>
    </citation>
    <scope>NUCLEOTIDE SEQUENCE</scope>
    <source>
        <strain evidence="3">92-2</strain>
    </source>
</reference>
<dbReference type="InterPro" id="IPR015813">
    <property type="entry name" value="Pyrv/PenolPyrv_kinase-like_dom"/>
</dbReference>
<dbReference type="EMBL" id="FLUP01000001">
    <property type="protein sequence ID" value="SBV92221.1"/>
    <property type="molecule type" value="Genomic_DNA"/>
</dbReference>
<feature type="domain" description="HpcH/HpaI aldolase/citrate lyase" evidence="2">
    <location>
        <begin position="1"/>
        <end position="34"/>
    </location>
</feature>
<gene>
    <name evidence="3" type="ORF">KM92DES2_10238</name>
</gene>
<dbReference type="GO" id="GO:0046872">
    <property type="term" value="F:metal ion binding"/>
    <property type="evidence" value="ECO:0007669"/>
    <property type="project" value="UniProtKB-KW"/>
</dbReference>
<dbReference type="GO" id="GO:0003824">
    <property type="term" value="F:catalytic activity"/>
    <property type="evidence" value="ECO:0007669"/>
    <property type="project" value="InterPro"/>
</dbReference>
<dbReference type="InterPro" id="IPR005000">
    <property type="entry name" value="Aldolase/citrate-lyase_domain"/>
</dbReference>
<dbReference type="InterPro" id="IPR040442">
    <property type="entry name" value="Pyrv_kinase-like_dom_sf"/>
</dbReference>
<accession>A0A212IYF0</accession>
<evidence type="ECO:0000313" key="3">
    <source>
        <dbReference type="EMBL" id="SBV92221.1"/>
    </source>
</evidence>
<dbReference type="SUPFAM" id="SSF51621">
    <property type="entry name" value="Phosphoenolpyruvate/pyruvate domain"/>
    <property type="match status" value="1"/>
</dbReference>
<keyword evidence="1" id="KW-0479">Metal-binding</keyword>
<dbReference type="Gene3D" id="3.20.20.60">
    <property type="entry name" value="Phosphoenolpyruvate-binding domains"/>
    <property type="match status" value="1"/>
</dbReference>
<dbReference type="Pfam" id="PF03328">
    <property type="entry name" value="HpcH_HpaI"/>
    <property type="match status" value="1"/>
</dbReference>
<sequence length="51" mass="5620">MLDIGAQTVLVPMMDTADDARRMVNAQRYPLMACAALEPALHGLHVEPRTQ</sequence>
<evidence type="ECO:0000256" key="1">
    <source>
        <dbReference type="ARBA" id="ARBA00022723"/>
    </source>
</evidence>
<evidence type="ECO:0000259" key="2">
    <source>
        <dbReference type="Pfam" id="PF03328"/>
    </source>
</evidence>
<organism evidence="3">
    <name type="scientific">uncultured Desulfovibrio sp</name>
    <dbReference type="NCBI Taxonomy" id="167968"/>
    <lineage>
        <taxon>Bacteria</taxon>
        <taxon>Pseudomonadati</taxon>
        <taxon>Thermodesulfobacteriota</taxon>
        <taxon>Desulfovibrionia</taxon>
        <taxon>Desulfovibrionales</taxon>
        <taxon>Desulfovibrionaceae</taxon>
        <taxon>Desulfovibrio</taxon>
        <taxon>environmental samples</taxon>
    </lineage>
</organism>